<reference evidence="3 4" key="1">
    <citation type="submission" date="2013-11" db="EMBL/GenBank/DDBJ databases">
        <title>The Damaraland mole rat (Fukomys damarensis) genome and evolution of African mole rats.</title>
        <authorList>
            <person name="Gladyshev V.N."/>
            <person name="Fang X."/>
        </authorList>
    </citation>
    <scope>NUCLEOTIDE SEQUENCE [LARGE SCALE GENOMIC DNA]</scope>
    <source>
        <tissue evidence="3">Liver</tissue>
    </source>
</reference>
<evidence type="ECO:0000256" key="1">
    <source>
        <dbReference type="SAM" id="MobiDB-lite"/>
    </source>
</evidence>
<feature type="compositionally biased region" description="Basic residues" evidence="1">
    <location>
        <begin position="121"/>
        <end position="130"/>
    </location>
</feature>
<dbReference type="GO" id="GO:1990918">
    <property type="term" value="P:double-strand break repair involved in meiotic recombination"/>
    <property type="evidence" value="ECO:0007669"/>
    <property type="project" value="InterPro"/>
</dbReference>
<dbReference type="PANTHER" id="PTHR14583:SF0">
    <property type="entry name" value="BREAK REPAIR MEIOTIC RECOMBINASE RECRUITMENT FACTOR 1"/>
    <property type="match status" value="1"/>
</dbReference>
<dbReference type="PANTHER" id="PTHR14583">
    <property type="entry name" value="UNCHARACTERIZED PROTEIN C19ORF57 FAMILY MEMBER"/>
    <property type="match status" value="1"/>
</dbReference>
<feature type="region of interest" description="Disordered" evidence="1">
    <location>
        <begin position="481"/>
        <end position="500"/>
    </location>
</feature>
<organism evidence="3 4">
    <name type="scientific">Fukomys damarensis</name>
    <name type="common">Damaraland mole rat</name>
    <name type="synonym">Cryptomys damarensis</name>
    <dbReference type="NCBI Taxonomy" id="885580"/>
    <lineage>
        <taxon>Eukaryota</taxon>
        <taxon>Metazoa</taxon>
        <taxon>Chordata</taxon>
        <taxon>Craniata</taxon>
        <taxon>Vertebrata</taxon>
        <taxon>Euteleostomi</taxon>
        <taxon>Mammalia</taxon>
        <taxon>Eutheria</taxon>
        <taxon>Euarchontoglires</taxon>
        <taxon>Glires</taxon>
        <taxon>Rodentia</taxon>
        <taxon>Hystricomorpha</taxon>
        <taxon>Bathyergidae</taxon>
        <taxon>Fukomys</taxon>
    </lineage>
</organism>
<dbReference type="Proteomes" id="UP000028990">
    <property type="component" value="Unassembled WGS sequence"/>
</dbReference>
<dbReference type="eggNOG" id="ENOG502SVQQ">
    <property type="taxonomic scope" value="Eukaryota"/>
</dbReference>
<keyword evidence="2" id="KW-0732">Signal</keyword>
<feature type="region of interest" description="Disordered" evidence="1">
    <location>
        <begin position="21"/>
        <end position="307"/>
    </location>
</feature>
<sequence length="630" mass="65873">MPLITPSVHLLPCLATSGFWLSPGTGQGIHPPKPPKNPRPGDSDRGSRSSKLGSLRHPSESEDSSTPTTPTELSRQEPGPAVSSFPEETSAASLLEQLEKEATLLPPSQTSLGRFVPQFAKPRKTVTRKAKTLEEDPERRAVSLEALPSPSAPWLPEGSLGPGDQMPADSPHSEQSSQKPGTPMPGDGPGSCNSEMTSQDPVSEQGTSTSDGGNLLSSGPERAQVPDLPSKGKLSCSAEGRKPAQGGSQEGSAWPGTPEEGDGISSAPVSPPTLATLCMKTFPEAQDLPDPRQTPRGAGGQAECSCGGPTCTSLGSAVMENMSTVAPETEQKTLGASGPGVQPDTRPPASPGRQTLHGCRPLAEEITGDRAEAGPEDNLHSDAPGSPEAFWAVVPGNREPTLDAEDPGHPVPDVGPDVDQTQVPDPTTRVLSLMTQCGDRQVAESGSQCLEGGGIGLSLALCALCPLEHRAATDGPLLEARAQQGSPEVPTDPPGPLQHTLDSVSQAAWSESLAMELDFLPDSQLRDALDAPDLEAPLEQGAPTRNESSICWPCPSPSASGGDRVPVMEAQPRMEDASDMVRGLILELSNLNRLIMSTHRDLEACKRLSSRKARKGAGPVSWGEQPRRDL</sequence>
<keyword evidence="4" id="KW-1185">Reference proteome</keyword>
<feature type="region of interest" description="Disordered" evidence="1">
    <location>
        <begin position="325"/>
        <end position="358"/>
    </location>
</feature>
<feature type="compositionally biased region" description="Basic and acidic residues" evidence="1">
    <location>
        <begin position="131"/>
        <end position="142"/>
    </location>
</feature>
<feature type="region of interest" description="Disordered" evidence="1">
    <location>
        <begin position="607"/>
        <end position="630"/>
    </location>
</feature>
<feature type="region of interest" description="Disordered" evidence="1">
    <location>
        <begin position="538"/>
        <end position="565"/>
    </location>
</feature>
<evidence type="ECO:0000256" key="2">
    <source>
        <dbReference type="SAM" id="SignalP"/>
    </source>
</evidence>
<dbReference type="STRING" id="885580.ENSFDAP00000009169"/>
<dbReference type="EMBL" id="KN125026">
    <property type="protein sequence ID" value="KFO19528.1"/>
    <property type="molecule type" value="Genomic_DNA"/>
</dbReference>
<dbReference type="Pfam" id="PF15710">
    <property type="entry name" value="Brme1"/>
    <property type="match status" value="1"/>
</dbReference>
<feature type="signal peptide" evidence="2">
    <location>
        <begin position="1"/>
        <end position="26"/>
    </location>
</feature>
<dbReference type="InterPro" id="IPR031441">
    <property type="entry name" value="Brme1"/>
</dbReference>
<evidence type="ECO:0000313" key="4">
    <source>
        <dbReference type="Proteomes" id="UP000028990"/>
    </source>
</evidence>
<protein>
    <submittedName>
        <fullName evidence="3">Uncharacterized protein</fullName>
    </submittedName>
</protein>
<dbReference type="AlphaFoldDB" id="A0A091CPJ2"/>
<evidence type="ECO:0000313" key="3">
    <source>
        <dbReference type="EMBL" id="KFO19528.1"/>
    </source>
</evidence>
<feature type="compositionally biased region" description="Polar residues" evidence="1">
    <location>
        <begin position="191"/>
        <end position="217"/>
    </location>
</feature>
<gene>
    <name evidence="3" type="ORF">H920_19113</name>
</gene>
<feature type="chain" id="PRO_5001870954" evidence="2">
    <location>
        <begin position="27"/>
        <end position="630"/>
    </location>
</feature>
<proteinExistence type="predicted"/>
<accession>A0A091CPJ2</accession>
<name>A0A091CPJ2_FUKDA</name>